<gene>
    <name evidence="3" type="ORF">DSOUD_3291</name>
</gene>
<dbReference type="PANTHER" id="PTHR30383">
    <property type="entry name" value="THIOESTERASE 1/PROTEASE 1/LYSOPHOSPHOLIPASE L1"/>
    <property type="match status" value="1"/>
</dbReference>
<protein>
    <submittedName>
        <fullName evidence="3">Lysophospholipase L1</fullName>
    </submittedName>
</protein>
<dbReference type="PANTHER" id="PTHR30383:SF24">
    <property type="entry name" value="THIOESTERASE 1_PROTEASE 1_LYSOPHOSPHOLIPASE L1"/>
    <property type="match status" value="1"/>
</dbReference>
<dbReference type="GO" id="GO:0004622">
    <property type="term" value="F:phosphatidylcholine lysophospholipase activity"/>
    <property type="evidence" value="ECO:0007669"/>
    <property type="project" value="TreeGrafter"/>
</dbReference>
<keyword evidence="4" id="KW-1185">Reference proteome</keyword>
<dbReference type="Pfam" id="PF13472">
    <property type="entry name" value="Lipase_GDSL_2"/>
    <property type="match status" value="1"/>
</dbReference>
<dbReference type="PROSITE" id="PS51257">
    <property type="entry name" value="PROKAR_LIPOPROTEIN"/>
    <property type="match status" value="1"/>
</dbReference>
<dbReference type="Proteomes" id="UP000057158">
    <property type="component" value="Chromosome"/>
</dbReference>
<evidence type="ECO:0000313" key="4">
    <source>
        <dbReference type="Proteomes" id="UP000057158"/>
    </source>
</evidence>
<dbReference type="RefSeq" id="WP_053551973.1">
    <property type="nucleotide sequence ID" value="NZ_CP010802.1"/>
</dbReference>
<dbReference type="Gene3D" id="3.40.50.1110">
    <property type="entry name" value="SGNH hydrolase"/>
    <property type="match status" value="1"/>
</dbReference>
<proteinExistence type="predicted"/>
<dbReference type="InterPro" id="IPR036514">
    <property type="entry name" value="SGNH_hydro_sf"/>
</dbReference>
<feature type="signal peptide" evidence="1">
    <location>
        <begin position="1"/>
        <end position="24"/>
    </location>
</feature>
<dbReference type="PATRIC" id="fig|1603606.3.peg.3540"/>
<evidence type="ECO:0000256" key="1">
    <source>
        <dbReference type="SAM" id="SignalP"/>
    </source>
</evidence>
<dbReference type="EMBL" id="CP010802">
    <property type="protein sequence ID" value="ALC18011.1"/>
    <property type="molecule type" value="Genomic_DNA"/>
</dbReference>
<feature type="chain" id="PRO_5005803414" evidence="1">
    <location>
        <begin position="25"/>
        <end position="206"/>
    </location>
</feature>
<feature type="domain" description="SGNH hydrolase-type esterase" evidence="2">
    <location>
        <begin position="40"/>
        <end position="190"/>
    </location>
</feature>
<dbReference type="AlphaFoldDB" id="A0A0M5IPB0"/>
<dbReference type="KEGG" id="des:DSOUD_3291"/>
<reference evidence="3 4" key="1">
    <citation type="submission" date="2015-07" db="EMBL/GenBank/DDBJ databases">
        <title>Isolation and Genomic Characterization of a Novel Halophilic Metal-Reducing Deltaproteobacterium from the Deep Subsurface.</title>
        <authorList>
            <person name="Badalamenti J.P."/>
            <person name="Summers Z.M."/>
            <person name="Gralnick J.A."/>
            <person name="Bond D.R."/>
        </authorList>
    </citation>
    <scope>NUCLEOTIDE SEQUENCE [LARGE SCALE GENOMIC DNA]</scope>
    <source>
        <strain evidence="3 4">WTL</strain>
    </source>
</reference>
<accession>A0A0M5IPB0</accession>
<organism evidence="3 4">
    <name type="scientific">Desulfuromonas soudanensis</name>
    <dbReference type="NCBI Taxonomy" id="1603606"/>
    <lineage>
        <taxon>Bacteria</taxon>
        <taxon>Pseudomonadati</taxon>
        <taxon>Thermodesulfobacteriota</taxon>
        <taxon>Desulfuromonadia</taxon>
        <taxon>Desulfuromonadales</taxon>
        <taxon>Desulfuromonadaceae</taxon>
        <taxon>Desulfuromonas</taxon>
    </lineage>
</organism>
<dbReference type="SUPFAM" id="SSF52266">
    <property type="entry name" value="SGNH hydrolase"/>
    <property type="match status" value="1"/>
</dbReference>
<dbReference type="InterPro" id="IPR051532">
    <property type="entry name" value="Ester_Hydrolysis_Enzymes"/>
</dbReference>
<dbReference type="STRING" id="1603606.DSOUD_3291"/>
<sequence length="206" mass="22542">MFKGPLFRGTALALCLLFLLAACRQDPKLSPLPEDAVVLAFGDSLTFGTGAKRDESYPAVLSRLIGRRVVNAGVPGEVTAEGLARLPRVLEESRPALLILCLGGNDFLRRLDEKRARDHLRAMVRLARSQGVEVVLIAVPKLGFGLQIPDFFRQMAEKEEVLLDEKTLEKVFSDAALKSDPIHPNAAGYRQIAESLAKLLRRSGAI</sequence>
<dbReference type="CDD" id="cd01822">
    <property type="entry name" value="Lysophospholipase_L1_like"/>
    <property type="match status" value="1"/>
</dbReference>
<dbReference type="OrthoDB" id="9786188at2"/>
<dbReference type="InterPro" id="IPR013830">
    <property type="entry name" value="SGNH_hydro"/>
</dbReference>
<evidence type="ECO:0000259" key="2">
    <source>
        <dbReference type="Pfam" id="PF13472"/>
    </source>
</evidence>
<name>A0A0M5IPB0_9BACT</name>
<keyword evidence="1" id="KW-0732">Signal</keyword>
<evidence type="ECO:0000313" key="3">
    <source>
        <dbReference type="EMBL" id="ALC18011.1"/>
    </source>
</evidence>